<dbReference type="PANTHER" id="PTHR13271:SF137">
    <property type="entry name" value="SET DOMAIN-CONTAINING PROTEIN"/>
    <property type="match status" value="1"/>
</dbReference>
<sequence>APPKKKRTLRPGTCACLSCLGEMRGEGSYVLLKAFQQLCAPPGMKVTSGWEPSLNIREFEHGGTTMSGLVSDVDIRAGKEILGFPAHTRVTDEMLKEDRFLGCVGDDAVSKMACGYAKHGLWLAEKKLEVLGSDADNANAWLPSWLRHRLVESGDAEKDYWAAWVHSLPTYEDYENLGLPLTAPTHELSKLRGLPKFGGVPGWTQDLQDTLKKELSYYNAHRGDRPEIGWKDGLWGLMAAFTRSFDCGGEGHMTMAPIGDMVNHSTTPNVVYYCERDLLKFTTRRAIKAGDELLVAYHPPKDGSVTLLSQYGILDEESDRGSWSKEDCAALREANLEQYQSPYLKNVAKLIDANCPMPRAKPSPDAAVIQASMPFQAMACRPHKKRRLRDFL</sequence>
<dbReference type="EMBL" id="CAUJNA010001411">
    <property type="protein sequence ID" value="CAJ1386747.1"/>
    <property type="molecule type" value="Genomic_DNA"/>
</dbReference>
<organism evidence="2 3">
    <name type="scientific">Effrenium voratum</name>
    <dbReference type="NCBI Taxonomy" id="2562239"/>
    <lineage>
        <taxon>Eukaryota</taxon>
        <taxon>Sar</taxon>
        <taxon>Alveolata</taxon>
        <taxon>Dinophyceae</taxon>
        <taxon>Suessiales</taxon>
        <taxon>Symbiodiniaceae</taxon>
        <taxon>Effrenium</taxon>
    </lineage>
</organism>
<dbReference type="Gene3D" id="3.90.1410.10">
    <property type="entry name" value="set domain protein methyltransferase, domain 1"/>
    <property type="match status" value="1"/>
</dbReference>
<dbReference type="GO" id="GO:0016279">
    <property type="term" value="F:protein-lysine N-methyltransferase activity"/>
    <property type="evidence" value="ECO:0007669"/>
    <property type="project" value="TreeGrafter"/>
</dbReference>
<dbReference type="InterPro" id="IPR001214">
    <property type="entry name" value="SET_dom"/>
</dbReference>
<evidence type="ECO:0000313" key="3">
    <source>
        <dbReference type="Proteomes" id="UP001178507"/>
    </source>
</evidence>
<feature type="domain" description="SET" evidence="1">
    <location>
        <begin position="52"/>
        <end position="298"/>
    </location>
</feature>
<dbReference type="PROSITE" id="PS50280">
    <property type="entry name" value="SET"/>
    <property type="match status" value="1"/>
</dbReference>
<dbReference type="Pfam" id="PF00856">
    <property type="entry name" value="SET"/>
    <property type="match status" value="1"/>
</dbReference>
<name>A0AA36N0Y8_9DINO</name>
<reference evidence="2" key="1">
    <citation type="submission" date="2023-08" db="EMBL/GenBank/DDBJ databases">
        <authorList>
            <person name="Chen Y."/>
            <person name="Shah S."/>
            <person name="Dougan E. K."/>
            <person name="Thang M."/>
            <person name="Chan C."/>
        </authorList>
    </citation>
    <scope>NUCLEOTIDE SEQUENCE</scope>
</reference>
<keyword evidence="3" id="KW-1185">Reference proteome</keyword>
<dbReference type="Proteomes" id="UP001178507">
    <property type="component" value="Unassembled WGS sequence"/>
</dbReference>
<dbReference type="InterPro" id="IPR046341">
    <property type="entry name" value="SET_dom_sf"/>
</dbReference>
<gene>
    <name evidence="2" type="ORF">EVOR1521_LOCUS12961</name>
</gene>
<protein>
    <recommendedName>
        <fullName evidence="1">SET domain-containing protein</fullName>
    </recommendedName>
</protein>
<feature type="non-terminal residue" evidence="2">
    <location>
        <position position="392"/>
    </location>
</feature>
<dbReference type="InterPro" id="IPR050600">
    <property type="entry name" value="SETD3_SETD6_MTase"/>
</dbReference>
<proteinExistence type="predicted"/>
<comment type="caution">
    <text evidence="2">The sequence shown here is derived from an EMBL/GenBank/DDBJ whole genome shotgun (WGS) entry which is preliminary data.</text>
</comment>
<evidence type="ECO:0000313" key="2">
    <source>
        <dbReference type="EMBL" id="CAJ1386747.1"/>
    </source>
</evidence>
<evidence type="ECO:0000259" key="1">
    <source>
        <dbReference type="PROSITE" id="PS50280"/>
    </source>
</evidence>
<dbReference type="PANTHER" id="PTHR13271">
    <property type="entry name" value="UNCHARACTERIZED PUTATIVE METHYLTRANSFERASE"/>
    <property type="match status" value="1"/>
</dbReference>
<dbReference type="CDD" id="cd10527">
    <property type="entry name" value="SET_LSMT"/>
    <property type="match status" value="1"/>
</dbReference>
<accession>A0AA36N0Y8</accession>
<dbReference type="AlphaFoldDB" id="A0AA36N0Y8"/>
<dbReference type="SUPFAM" id="SSF82199">
    <property type="entry name" value="SET domain"/>
    <property type="match status" value="1"/>
</dbReference>